<feature type="compositionally biased region" description="Basic and acidic residues" evidence="1">
    <location>
        <begin position="33"/>
        <end position="44"/>
    </location>
</feature>
<feature type="non-terminal residue" evidence="2">
    <location>
        <position position="1"/>
    </location>
</feature>
<feature type="region of interest" description="Disordered" evidence="1">
    <location>
        <begin position="252"/>
        <end position="281"/>
    </location>
</feature>
<sequence length="631" mass="69420">MRRFVPGNSRRVDRPRSQSRPPRPPGEINVDDDGQKEQSVREVENSDSELDSGHQSKELEVDEAPRPKQGHRLRRTRAVFTSDEIAKMSHEELVQSLKDIQRGDVSNELAGGSEDLTLADQPNTAVVPGNLDTQGLAHALKKHCRDTFRTTTGMSDGNGVRLTVRDAQGVVQYWTTNSHGVKELTPSWGETFEANRKAWGAEYLRQFRVESDMPALNRAYLKTVPDKEIFEVLKRGVWRSYSDIAKKMENGTFDQSQAAKRSNNRENGRRSTKAAQRTKASQDTCVDNKLADFKFLYRPRAQSPPVADTLDSSREIVLVPSFVADEVLTIKDSLDARAASLSKGTSSKVKSLVYVKVDGPVPKLDGEQWPDWAIGKTWKEDHPNDYSKSINFIDPTRTIMPNIAELTGRYKTQPRQFLDSMPAGAQLLEANHRRSATPALIPRANSLALAGSHSSVNEHGSVELAPAQPSAPATPVEAEHPRADPESPLPLPPPPPVSMHDANQSYHPHDYQLKGGHYVDGQFISAPLNPGATDVLASNQVFGMLIDPVLMVRNQNPVAEASAPAPLVAASTPGPKRTTQASQDAVPLKRRKKALVPIEPPRRSARHQKNEANEGVDTKGSVGGKLMLKIS</sequence>
<proteinExistence type="predicted"/>
<name>A0A8H3CQT9_9AGAM</name>
<feature type="region of interest" description="Disordered" evidence="1">
    <location>
        <begin position="566"/>
        <end position="631"/>
    </location>
</feature>
<feature type="compositionally biased region" description="Basic and acidic residues" evidence="1">
    <location>
        <begin position="51"/>
        <end position="66"/>
    </location>
</feature>
<feature type="compositionally biased region" description="Polar residues" evidence="1">
    <location>
        <begin position="252"/>
        <end position="261"/>
    </location>
</feature>
<feature type="compositionally biased region" description="Pro residues" evidence="1">
    <location>
        <begin position="487"/>
        <end position="497"/>
    </location>
</feature>
<feature type="region of interest" description="Disordered" evidence="1">
    <location>
        <begin position="452"/>
        <end position="509"/>
    </location>
</feature>
<organism evidence="2 3">
    <name type="scientific">Rhizoctonia solani</name>
    <dbReference type="NCBI Taxonomy" id="456999"/>
    <lineage>
        <taxon>Eukaryota</taxon>
        <taxon>Fungi</taxon>
        <taxon>Dikarya</taxon>
        <taxon>Basidiomycota</taxon>
        <taxon>Agaricomycotina</taxon>
        <taxon>Agaricomycetes</taxon>
        <taxon>Cantharellales</taxon>
        <taxon>Ceratobasidiaceae</taxon>
        <taxon>Rhizoctonia</taxon>
    </lineage>
</organism>
<comment type="caution">
    <text evidence="2">The sequence shown here is derived from an EMBL/GenBank/DDBJ whole genome shotgun (WGS) entry which is preliminary data.</text>
</comment>
<evidence type="ECO:0000313" key="2">
    <source>
        <dbReference type="EMBL" id="CAE6494547.1"/>
    </source>
</evidence>
<dbReference type="EMBL" id="CAJMXA010003390">
    <property type="protein sequence ID" value="CAE6494547.1"/>
    <property type="molecule type" value="Genomic_DNA"/>
</dbReference>
<feature type="region of interest" description="Disordered" evidence="1">
    <location>
        <begin position="1"/>
        <end position="73"/>
    </location>
</feature>
<reference evidence="2" key="1">
    <citation type="submission" date="2021-01" db="EMBL/GenBank/DDBJ databases">
        <authorList>
            <person name="Kaushik A."/>
        </authorList>
    </citation>
    <scope>NUCLEOTIDE SEQUENCE</scope>
    <source>
        <strain evidence="2">AG6-10EEA</strain>
    </source>
</reference>
<protein>
    <submittedName>
        <fullName evidence="2">Uncharacterized protein</fullName>
    </submittedName>
</protein>
<dbReference type="Proteomes" id="UP000663853">
    <property type="component" value="Unassembled WGS sequence"/>
</dbReference>
<dbReference type="AlphaFoldDB" id="A0A8H3CQT9"/>
<accession>A0A8H3CQT9</accession>
<gene>
    <name evidence="2" type="ORF">RDB_LOCUS104933</name>
</gene>
<evidence type="ECO:0000313" key="3">
    <source>
        <dbReference type="Proteomes" id="UP000663853"/>
    </source>
</evidence>
<evidence type="ECO:0000256" key="1">
    <source>
        <dbReference type="SAM" id="MobiDB-lite"/>
    </source>
</evidence>